<dbReference type="EMBL" id="JAVRQU010000019">
    <property type="protein sequence ID" value="KAK5692637.1"/>
    <property type="molecule type" value="Genomic_DNA"/>
</dbReference>
<accession>A0AAN7W048</accession>
<reference evidence="1" key="1">
    <citation type="submission" date="2023-08" db="EMBL/GenBank/DDBJ databases">
        <title>Black Yeasts Isolated from many extreme environments.</title>
        <authorList>
            <person name="Coleine C."/>
            <person name="Stajich J.E."/>
            <person name="Selbmann L."/>
        </authorList>
    </citation>
    <scope>NUCLEOTIDE SEQUENCE</scope>
    <source>
        <strain evidence="1">CCFEE 5810</strain>
    </source>
</reference>
<protein>
    <recommendedName>
        <fullName evidence="3">F-box domain-containing protein</fullName>
    </recommendedName>
</protein>
<evidence type="ECO:0000313" key="2">
    <source>
        <dbReference type="Proteomes" id="UP001310594"/>
    </source>
</evidence>
<sequence length="401" mass="45211">MAELNEDIWHLVFQAAADHDSEDRDRHQESINTLLACCLVCKTWRRLAQSVLQKFLFVSTKAQLDRRLLNRTEKEVSYIRHAVFRQSGEAYFRCDPEPTLLALPTSELFSLVFCMDGTFAQGRDAVDRAAIGTGHHVPLPYPFTLSRLRELLVGSINGGASWTPLLQVTPALHDLTMVGVGWTGRSEYANTPLYLPVQPPPFSLKRLDIRSSNIRRSPLRWLLSTSGQSLQSLGVRFLQREWNTMADVSEMRDEGLLPNVTHLDIETSERNVKSWDGFLSAPLAKWSGIKSIYIYGSDNKCRAALIHGISRLEHVPLIELGAGDMRLHEFKGLFRLRKGKLRQGTVLRLLTSPPGSSHAHRGYGPWDYQAKEYWDEMGEDATEVALKAGVTLEISSSSRKL</sequence>
<organism evidence="1 2">
    <name type="scientific">Elasticomyces elasticus</name>
    <dbReference type="NCBI Taxonomy" id="574655"/>
    <lineage>
        <taxon>Eukaryota</taxon>
        <taxon>Fungi</taxon>
        <taxon>Dikarya</taxon>
        <taxon>Ascomycota</taxon>
        <taxon>Pezizomycotina</taxon>
        <taxon>Dothideomycetes</taxon>
        <taxon>Dothideomycetidae</taxon>
        <taxon>Mycosphaerellales</taxon>
        <taxon>Teratosphaeriaceae</taxon>
        <taxon>Elasticomyces</taxon>
    </lineage>
</organism>
<dbReference type="AlphaFoldDB" id="A0AAN7W048"/>
<proteinExistence type="predicted"/>
<name>A0AAN7W048_9PEZI</name>
<gene>
    <name evidence="1" type="ORF">LTR97_010949</name>
</gene>
<evidence type="ECO:0000313" key="1">
    <source>
        <dbReference type="EMBL" id="KAK5692637.1"/>
    </source>
</evidence>
<dbReference type="Proteomes" id="UP001310594">
    <property type="component" value="Unassembled WGS sequence"/>
</dbReference>
<evidence type="ECO:0008006" key="3">
    <source>
        <dbReference type="Google" id="ProtNLM"/>
    </source>
</evidence>
<comment type="caution">
    <text evidence="1">The sequence shown here is derived from an EMBL/GenBank/DDBJ whole genome shotgun (WGS) entry which is preliminary data.</text>
</comment>